<keyword evidence="1" id="KW-0732">Signal</keyword>
<gene>
    <name evidence="2" type="ORF">SAMN05216204_11432</name>
</gene>
<evidence type="ECO:0000256" key="1">
    <source>
        <dbReference type="SAM" id="SignalP"/>
    </source>
</evidence>
<evidence type="ECO:0000313" key="2">
    <source>
        <dbReference type="EMBL" id="SFD00927.1"/>
    </source>
</evidence>
<evidence type="ECO:0000313" key="3">
    <source>
        <dbReference type="Proteomes" id="UP000198639"/>
    </source>
</evidence>
<keyword evidence="3" id="KW-1185">Reference proteome</keyword>
<name>A0A1I1NTP7_9BURK</name>
<dbReference type="STRING" id="1164594.SAMN05216204_11432"/>
<proteinExistence type="predicted"/>
<dbReference type="AlphaFoldDB" id="A0A1I1NTP7"/>
<dbReference type="EMBL" id="FOLD01000014">
    <property type="protein sequence ID" value="SFD00927.1"/>
    <property type="molecule type" value="Genomic_DNA"/>
</dbReference>
<feature type="chain" id="PRO_5011452613" evidence="1">
    <location>
        <begin position="26"/>
        <end position="171"/>
    </location>
</feature>
<accession>A0A1I1NTP7</accession>
<organism evidence="2 3">
    <name type="scientific">Massilia yuzhufengensis</name>
    <dbReference type="NCBI Taxonomy" id="1164594"/>
    <lineage>
        <taxon>Bacteria</taxon>
        <taxon>Pseudomonadati</taxon>
        <taxon>Pseudomonadota</taxon>
        <taxon>Betaproteobacteria</taxon>
        <taxon>Burkholderiales</taxon>
        <taxon>Oxalobacteraceae</taxon>
        <taxon>Telluria group</taxon>
        <taxon>Massilia</taxon>
    </lineage>
</organism>
<dbReference type="RefSeq" id="WP_091875024.1">
    <property type="nucleotide sequence ID" value="NZ_FOLD01000014.1"/>
</dbReference>
<reference evidence="3" key="1">
    <citation type="submission" date="2016-10" db="EMBL/GenBank/DDBJ databases">
        <authorList>
            <person name="Varghese N."/>
            <person name="Submissions S."/>
        </authorList>
    </citation>
    <scope>NUCLEOTIDE SEQUENCE [LARGE SCALE GENOMIC DNA]</scope>
    <source>
        <strain evidence="3">CGMCC 1.12041</strain>
    </source>
</reference>
<protein>
    <submittedName>
        <fullName evidence="2">Uncharacterized protein</fullName>
    </submittedName>
</protein>
<dbReference type="OrthoDB" id="5956306at2"/>
<feature type="signal peptide" evidence="1">
    <location>
        <begin position="1"/>
        <end position="25"/>
    </location>
</feature>
<dbReference type="Proteomes" id="UP000198639">
    <property type="component" value="Unassembled WGS sequence"/>
</dbReference>
<sequence length="171" mass="17589">MHWLTHACRALLATLLAGACGVAFADGAATLDPGEWAAVDADTLDNARGGFQTVGGLNLSLGIERVISINGEVLSRTNVAIADVANMNASQVMMAREALGSAQLIQMGVNNFAPGDIGLASGATLVQNSLDNQAILAHTTITSTVNSMALIKDLNFHSTIRDGIMRGAGSL</sequence>